<dbReference type="PANTHER" id="PTHR46268">
    <property type="entry name" value="STRESS RESPONSE PROTEIN NHAX"/>
    <property type="match status" value="1"/>
</dbReference>
<dbReference type="EMBL" id="MSDW01000001">
    <property type="protein sequence ID" value="OKY78542.1"/>
    <property type="molecule type" value="Genomic_DNA"/>
</dbReference>
<dbReference type="CDD" id="cd00293">
    <property type="entry name" value="USP-like"/>
    <property type="match status" value="1"/>
</dbReference>
<dbReference type="PRINTS" id="PR01438">
    <property type="entry name" value="UNVRSLSTRESS"/>
</dbReference>
<keyword evidence="2" id="KW-0812">Transmembrane</keyword>
<dbReference type="PANTHER" id="PTHR46268:SF6">
    <property type="entry name" value="UNIVERSAL STRESS PROTEIN UP12"/>
    <property type="match status" value="1"/>
</dbReference>
<dbReference type="STRING" id="1903181.BTN85_1038"/>
<keyword evidence="5" id="KW-1185">Reference proteome</keyword>
<evidence type="ECO:0000313" key="5">
    <source>
        <dbReference type="Proteomes" id="UP000185744"/>
    </source>
</evidence>
<dbReference type="Gene3D" id="3.40.50.620">
    <property type="entry name" value="HUPs"/>
    <property type="match status" value="1"/>
</dbReference>
<dbReference type="Pfam" id="PF00582">
    <property type="entry name" value="Usp"/>
    <property type="match status" value="1"/>
</dbReference>
<accession>A0A1Q6DW62</accession>
<feature type="transmembrane region" description="Helical" evidence="2">
    <location>
        <begin position="224"/>
        <end position="243"/>
    </location>
</feature>
<proteinExistence type="inferred from homology"/>
<comment type="caution">
    <text evidence="4">The sequence shown here is derived from an EMBL/GenBank/DDBJ whole genome shotgun (WGS) entry which is preliminary data.</text>
</comment>
<evidence type="ECO:0000256" key="1">
    <source>
        <dbReference type="ARBA" id="ARBA00008791"/>
    </source>
</evidence>
<evidence type="ECO:0000313" key="4">
    <source>
        <dbReference type="EMBL" id="OKY78542.1"/>
    </source>
</evidence>
<dbReference type="SUPFAM" id="SSF52402">
    <property type="entry name" value="Adenine nucleotide alpha hydrolases-like"/>
    <property type="match status" value="1"/>
</dbReference>
<gene>
    <name evidence="4" type="ORF">BTN85_1038</name>
</gene>
<dbReference type="AlphaFoldDB" id="A0A1Q6DW62"/>
<feature type="transmembrane region" description="Helical" evidence="2">
    <location>
        <begin position="185"/>
        <end position="204"/>
    </location>
</feature>
<sequence>MTKTKILLATDGSKPSLTATKKAIEEAKEKNGVVYAVTIKEMAPMTPLEKMQEDIAEEKYLQVRSRGADVAEKYGEKEGVEVIKKEVESGPVLAAILDYAEEIEPDLIVLGNTGRSGLERLALGSVAEGVVRNTKYPVLVTKIMDDEYLKDIIEIAKQMPAPEIPEEEIKKLDLSLEDLEIKKQLGLASATLLAFLIPYFGYGAMTSFLGKLSVTEVLPGLNVAIIWVFLLFPAGWITSLLFNQYAKKYDRPRSESK</sequence>
<keyword evidence="2" id="KW-1133">Transmembrane helix</keyword>
<feature type="domain" description="UspA" evidence="3">
    <location>
        <begin position="5"/>
        <end position="142"/>
    </location>
</feature>
<reference evidence="4" key="1">
    <citation type="submission" date="2016-12" db="EMBL/GenBank/DDBJ databases">
        <title>Discovery of methanogenic haloarchaea.</title>
        <authorList>
            <person name="Sorokin D.Y."/>
            <person name="Makarova K.S."/>
            <person name="Abbas B."/>
            <person name="Ferrer M."/>
            <person name="Golyshin P.N."/>
        </authorList>
    </citation>
    <scope>NUCLEOTIDE SEQUENCE [LARGE SCALE GENOMIC DNA]</scope>
    <source>
        <strain evidence="4">HMET1</strain>
    </source>
</reference>
<dbReference type="Proteomes" id="UP000185744">
    <property type="component" value="Unassembled WGS sequence"/>
</dbReference>
<comment type="similarity">
    <text evidence="1">Belongs to the universal stress protein A family.</text>
</comment>
<evidence type="ECO:0000256" key="2">
    <source>
        <dbReference type="SAM" id="Phobius"/>
    </source>
</evidence>
<dbReference type="InterPro" id="IPR014729">
    <property type="entry name" value="Rossmann-like_a/b/a_fold"/>
</dbReference>
<name>A0A1Q6DW62_METT1</name>
<organism evidence="4 5">
    <name type="scientific">Methanohalarchaeum thermophilum</name>
    <dbReference type="NCBI Taxonomy" id="1903181"/>
    <lineage>
        <taxon>Archaea</taxon>
        <taxon>Methanobacteriati</taxon>
        <taxon>Methanobacteriota</taxon>
        <taxon>Methanonatronarchaeia</taxon>
        <taxon>Methanonatronarchaeales</taxon>
        <taxon>Methanonatronarchaeaceae</taxon>
        <taxon>Candidatus Methanohalarchaeum</taxon>
    </lineage>
</organism>
<dbReference type="InterPro" id="IPR006016">
    <property type="entry name" value="UspA"/>
</dbReference>
<evidence type="ECO:0000259" key="3">
    <source>
        <dbReference type="Pfam" id="PF00582"/>
    </source>
</evidence>
<dbReference type="InterPro" id="IPR006015">
    <property type="entry name" value="Universal_stress_UspA"/>
</dbReference>
<keyword evidence="2" id="KW-0472">Membrane</keyword>
<dbReference type="InParanoid" id="A0A1Q6DW62"/>
<protein>
    <submittedName>
        <fullName evidence="4">Nucleotide-binding protein UspA family</fullName>
    </submittedName>
</protein>